<dbReference type="GO" id="GO:0016887">
    <property type="term" value="F:ATP hydrolysis activity"/>
    <property type="evidence" value="ECO:0007669"/>
    <property type="project" value="InterPro"/>
</dbReference>
<comment type="caution">
    <text evidence="2">The sequence shown here is derived from an EMBL/GenBank/DDBJ whole genome shotgun (WGS) entry which is preliminary data.</text>
</comment>
<evidence type="ECO:0000313" key="2">
    <source>
        <dbReference type="EMBL" id="ROO90026.1"/>
    </source>
</evidence>
<reference evidence="2 3" key="1">
    <citation type="submission" date="2018-11" db="EMBL/GenBank/DDBJ databases">
        <title>Sequencing the genomes of 1000 actinobacteria strains.</title>
        <authorList>
            <person name="Klenk H.-P."/>
        </authorList>
    </citation>
    <scope>NUCLEOTIDE SEQUENCE [LARGE SCALE GENOMIC DNA]</scope>
    <source>
        <strain evidence="2 3">DSM 44254</strain>
    </source>
</reference>
<dbReference type="Pfam" id="PF13304">
    <property type="entry name" value="AAA_21"/>
    <property type="match status" value="2"/>
</dbReference>
<sequence length="436" mass="49006">MLIRFEASNHRSIREPAELSMVAIDHDRAEARHAPMLGESLLPVAAIYGPNASGKSNVISALAWLCDAVRNSVYAWEEEIPVEPFIFRNGRAIPSEFTAEITINDIRFEYILEVDSEHVIYEGLFHYPEKKRRRIFEREGPELKLQRGLGAISGTRGLMTDRTLALSVAKRFDEPLVRRFAQELQEVQILGSAGNVLGSPFSAKGYRTPRLMARNRSISPTARWFDNPPDQLALFEESEISETSSTDRDQALAMLRLADLGIEDVVIDTDELRRSDGERVTRRKIRLLHKSTDESVPFDLEIESEGTRSWFNTIGPVLSALRRGSIVLFDELDASLHPTLSAELLKIFHSPATNPRAAQLIFTSHDTSLLNHLNRDEVWLTEKKADGSTRLGALSDFAGERVRRSQNLENAYLHGRFGALPQVDQTLLLRALGLIG</sequence>
<dbReference type="SUPFAM" id="SSF52540">
    <property type="entry name" value="P-loop containing nucleoside triphosphate hydrolases"/>
    <property type="match status" value="1"/>
</dbReference>
<keyword evidence="3" id="KW-1185">Reference proteome</keyword>
<dbReference type="InterPro" id="IPR027417">
    <property type="entry name" value="P-loop_NTPase"/>
</dbReference>
<evidence type="ECO:0000259" key="1">
    <source>
        <dbReference type="Pfam" id="PF13304"/>
    </source>
</evidence>
<name>A0A3N1D960_9ACTN</name>
<dbReference type="RefSeq" id="WP_123669037.1">
    <property type="nucleotide sequence ID" value="NZ_RJKE01000001.1"/>
</dbReference>
<feature type="domain" description="ATPase AAA-type core" evidence="1">
    <location>
        <begin position="44"/>
        <end position="140"/>
    </location>
</feature>
<protein>
    <recommendedName>
        <fullName evidence="1">ATPase AAA-type core domain-containing protein</fullName>
    </recommendedName>
</protein>
<dbReference type="PANTHER" id="PTHR40396:SF1">
    <property type="entry name" value="ATPASE AAA-TYPE CORE DOMAIN-CONTAINING PROTEIN"/>
    <property type="match status" value="1"/>
</dbReference>
<dbReference type="Proteomes" id="UP000272400">
    <property type="component" value="Unassembled WGS sequence"/>
</dbReference>
<organism evidence="2 3">
    <name type="scientific">Actinocorallia herbida</name>
    <dbReference type="NCBI Taxonomy" id="58109"/>
    <lineage>
        <taxon>Bacteria</taxon>
        <taxon>Bacillati</taxon>
        <taxon>Actinomycetota</taxon>
        <taxon>Actinomycetes</taxon>
        <taxon>Streptosporangiales</taxon>
        <taxon>Thermomonosporaceae</taxon>
        <taxon>Actinocorallia</taxon>
    </lineage>
</organism>
<dbReference type="GO" id="GO:0005524">
    <property type="term" value="F:ATP binding"/>
    <property type="evidence" value="ECO:0007669"/>
    <property type="project" value="InterPro"/>
</dbReference>
<gene>
    <name evidence="2" type="ORF">EDD29_7739</name>
</gene>
<accession>A0A3N1D960</accession>
<dbReference type="EMBL" id="RJKE01000001">
    <property type="protein sequence ID" value="ROO90026.1"/>
    <property type="molecule type" value="Genomic_DNA"/>
</dbReference>
<feature type="domain" description="ATPase AAA-type core" evidence="1">
    <location>
        <begin position="270"/>
        <end position="371"/>
    </location>
</feature>
<dbReference type="InterPro" id="IPR003959">
    <property type="entry name" value="ATPase_AAA_core"/>
</dbReference>
<dbReference type="Gene3D" id="3.40.50.300">
    <property type="entry name" value="P-loop containing nucleotide triphosphate hydrolases"/>
    <property type="match status" value="2"/>
</dbReference>
<dbReference type="AlphaFoldDB" id="A0A3N1D960"/>
<dbReference type="PANTHER" id="PTHR40396">
    <property type="entry name" value="ATPASE-LIKE PROTEIN"/>
    <property type="match status" value="1"/>
</dbReference>
<evidence type="ECO:0000313" key="3">
    <source>
        <dbReference type="Proteomes" id="UP000272400"/>
    </source>
</evidence>
<dbReference type="OrthoDB" id="9809324at2"/>
<proteinExistence type="predicted"/>